<proteinExistence type="predicted"/>
<dbReference type="RefSeq" id="WP_203195729.1">
    <property type="nucleotide sequence ID" value="NZ_CP063362.1"/>
</dbReference>
<dbReference type="InterPro" id="IPR021791">
    <property type="entry name" value="Phage_TAC_11"/>
</dbReference>
<evidence type="ECO:0000313" key="1">
    <source>
        <dbReference type="EMBL" id="QRG08815.1"/>
    </source>
</evidence>
<keyword evidence="2" id="KW-1185">Reference proteome</keyword>
<organism evidence="1 2">
    <name type="scientific">Xanthobacter dioxanivorans</name>
    <dbReference type="NCBI Taxonomy" id="2528964"/>
    <lineage>
        <taxon>Bacteria</taxon>
        <taxon>Pseudomonadati</taxon>
        <taxon>Pseudomonadota</taxon>
        <taxon>Alphaproteobacteria</taxon>
        <taxon>Hyphomicrobiales</taxon>
        <taxon>Xanthobacteraceae</taxon>
        <taxon>Xanthobacter</taxon>
    </lineage>
</organism>
<sequence>MTTTRIHRFLGDDEYSFDLAPQVVQLEKRLDLGIGEISQRVVSGRFHHRDLIEIIRFALIGAGTSPEAAKNMIEIFVDGAPLKPAHTLAVEILSAAWDGEAEPEPEVNADE</sequence>
<gene>
    <name evidence="1" type="ORF">EZH22_11340</name>
</gene>
<accession>A0A974SKG4</accession>
<dbReference type="AlphaFoldDB" id="A0A974SKG4"/>
<protein>
    <submittedName>
        <fullName evidence="1">Gene transfer agent family protein</fullName>
    </submittedName>
</protein>
<dbReference type="EMBL" id="CP063362">
    <property type="protein sequence ID" value="QRG08815.1"/>
    <property type="molecule type" value="Genomic_DNA"/>
</dbReference>
<dbReference type="Proteomes" id="UP000596427">
    <property type="component" value="Chromosome"/>
</dbReference>
<dbReference type="KEGG" id="xdi:EZH22_11340"/>
<dbReference type="Pfam" id="PF11836">
    <property type="entry name" value="Phage_TAC_11"/>
    <property type="match status" value="1"/>
</dbReference>
<reference evidence="1 2" key="1">
    <citation type="submission" date="2020-10" db="EMBL/GenBank/DDBJ databases">
        <title>Degradation of 1,4-Dioxane by Xanthobacter sp. YN2, via a Novel Group-2 Soluble Di-Iron Monooxygenase.</title>
        <authorList>
            <person name="Ma F."/>
            <person name="Wang Y."/>
            <person name="Yang J."/>
            <person name="Guo H."/>
            <person name="Su D."/>
            <person name="Yu L."/>
        </authorList>
    </citation>
    <scope>NUCLEOTIDE SEQUENCE [LARGE SCALE GENOMIC DNA]</scope>
    <source>
        <strain evidence="1 2">YN2</strain>
    </source>
</reference>
<evidence type="ECO:0000313" key="2">
    <source>
        <dbReference type="Proteomes" id="UP000596427"/>
    </source>
</evidence>
<name>A0A974SKG4_9HYPH</name>